<dbReference type="GO" id="GO:0016787">
    <property type="term" value="F:hydrolase activity"/>
    <property type="evidence" value="ECO:0007669"/>
    <property type="project" value="UniProtKB-KW"/>
</dbReference>
<evidence type="ECO:0000313" key="3">
    <source>
        <dbReference type="Proteomes" id="UP000437131"/>
    </source>
</evidence>
<name>A0A844GWA3_9CHRO</name>
<reference evidence="2 3" key="1">
    <citation type="submission" date="2019-11" db="EMBL/GenBank/DDBJ databases">
        <title>Isolation of a new High Light Tolerant Cyanobacteria.</title>
        <authorList>
            <person name="Dobson Z."/>
            <person name="Vaughn N."/>
            <person name="Vaughn M."/>
            <person name="Fromme P."/>
            <person name="Mazor Y."/>
        </authorList>
    </citation>
    <scope>NUCLEOTIDE SEQUENCE [LARGE SCALE GENOMIC DNA]</scope>
    <source>
        <strain evidence="2 3">0216</strain>
    </source>
</reference>
<evidence type="ECO:0000313" key="2">
    <source>
        <dbReference type="EMBL" id="MTF40727.1"/>
    </source>
</evidence>
<dbReference type="RefSeq" id="WP_155084771.1">
    <property type="nucleotide sequence ID" value="NZ_WMIA01000045.1"/>
</dbReference>
<protein>
    <submittedName>
        <fullName evidence="2">Alpha/beta fold hydrolase</fullName>
    </submittedName>
</protein>
<gene>
    <name evidence="2" type="ORF">GGC33_17615</name>
</gene>
<proteinExistence type="predicted"/>
<dbReference type="PANTHER" id="PTHR46438">
    <property type="entry name" value="ALPHA/BETA-HYDROLASES SUPERFAMILY PROTEIN"/>
    <property type="match status" value="1"/>
</dbReference>
<dbReference type="InterPro" id="IPR000073">
    <property type="entry name" value="AB_hydrolase_1"/>
</dbReference>
<dbReference type="PANTHER" id="PTHR46438:SF2">
    <property type="entry name" value="ALPHA_BETA-HYDROLASES SUPERFAMILY PROTEIN"/>
    <property type="match status" value="1"/>
</dbReference>
<accession>A0A844GWA3</accession>
<feature type="domain" description="AB hydrolase-1" evidence="1">
    <location>
        <begin position="42"/>
        <end position="286"/>
    </location>
</feature>
<keyword evidence="2" id="KW-0378">Hydrolase</keyword>
<dbReference type="Proteomes" id="UP000437131">
    <property type="component" value="Unassembled WGS sequence"/>
</dbReference>
<dbReference type="PRINTS" id="PR00111">
    <property type="entry name" value="ABHYDROLASE"/>
</dbReference>
<dbReference type="InterPro" id="IPR029058">
    <property type="entry name" value="AB_hydrolase_fold"/>
</dbReference>
<organism evidence="2 3">
    <name type="scientific">Cyanobacterium aponinum 0216</name>
    <dbReference type="NCBI Taxonomy" id="2676140"/>
    <lineage>
        <taxon>Bacteria</taxon>
        <taxon>Bacillati</taxon>
        <taxon>Cyanobacteriota</taxon>
        <taxon>Cyanophyceae</taxon>
        <taxon>Oscillatoriophycideae</taxon>
        <taxon>Chroococcales</taxon>
        <taxon>Geminocystaceae</taxon>
        <taxon>Cyanobacterium</taxon>
    </lineage>
</organism>
<dbReference type="EMBL" id="WMIA01000045">
    <property type="protein sequence ID" value="MTF40727.1"/>
    <property type="molecule type" value="Genomic_DNA"/>
</dbReference>
<dbReference type="Gene3D" id="3.40.50.1820">
    <property type="entry name" value="alpha/beta hydrolase"/>
    <property type="match status" value="1"/>
</dbReference>
<evidence type="ECO:0000259" key="1">
    <source>
        <dbReference type="Pfam" id="PF00561"/>
    </source>
</evidence>
<dbReference type="Pfam" id="PF00561">
    <property type="entry name" value="Abhydrolase_1"/>
    <property type="match status" value="1"/>
</dbReference>
<sequence>MKLKDNSDNAQKYGKQRDWFWHGWRIRYSFYPANMSRNNQIPILLLHGFGASLKHWRYNIPVLRQNHSVYAIDLLGFGNSEKAYAEYGIPFWSELVKDFWDNFINQPCIIIGNSIGSLIALNLVANYPKIARGLVMISLPDIYGRREVIPPFLYPILQKLENLVAFPLLIRLIFYLARQRGIITRSLKLAYVDHKNVNDELIDIITTPPQDKGAARALIALTRYVNDFNVSAKTLLSQVNIPILLLWGKCDRLIPPIMAEKLAQINAQITLKLLDNLGHCLHDESPDLFHQLFFEWEKLIINLSSV</sequence>
<comment type="caution">
    <text evidence="2">The sequence shown here is derived from an EMBL/GenBank/DDBJ whole genome shotgun (WGS) entry which is preliminary data.</text>
</comment>
<dbReference type="AlphaFoldDB" id="A0A844GWA3"/>
<dbReference type="SUPFAM" id="SSF53474">
    <property type="entry name" value="alpha/beta-Hydrolases"/>
    <property type="match status" value="1"/>
</dbReference>